<evidence type="ECO:0000256" key="2">
    <source>
        <dbReference type="SAM" id="SignalP"/>
    </source>
</evidence>
<dbReference type="SUPFAM" id="SSF69318">
    <property type="entry name" value="Integrin alpha N-terminal domain"/>
    <property type="match status" value="1"/>
</dbReference>
<proteinExistence type="predicted"/>
<dbReference type="EMBL" id="JBIAZU010000004">
    <property type="protein sequence ID" value="MFF5292482.1"/>
    <property type="molecule type" value="Genomic_DNA"/>
</dbReference>
<sequence length="720" mass="74506">MRRGLTGAIATVVSAALCGAMIAAPASAADGPTVSWSQVASRPDGWATVGSRTPLRNEWNATPAASGQMRVGAGDTGGQTETLIDVPIPDVLAGAFVNTAYLKLTVTGGSPCPAAAIAAYAPAGNLTSHNATWAHWSAQHLGPVLDREAGSQCPFPAIGFDVTSAVAAAARAGRATLTFVLKSTDPAAWREFSPTDTVLAISYDRRPERPTALTTSPTTTCAAHPPTIIGMGSVMVEATLSDPDGGILGAQFELYKKGSGTPLATTDPALLINSSGGFSRWTLRPETFADVADADGLTDFTWRVRSTDFAQTSPWSAVCGFTFDTQRPGAPALTVPEDGVLNSPVAIHITPPATGPMPARYYYLFNEGTAAGTVEAAPDGSADLTVTPGTTTNRLTVSSESPGGNFGGEVSVVFTVSTPPQPPTAAANDFDGDGHPDLLVAGGEHGLPSGLWLVRGDGTGGFAGPATDIGANGDGFHAGQPSDFDGAQVVPGRYAGGSQQDVFTYWPTGDKAGTGVELRGTGDGTAIQPTPYDTATLTTPGYLSDWDNNNPLQLVNASTAADTNTPYPNLVGISGASGAYHLAYYSCLWSQSVCTWYYDMPNATPTGGTDWDTWTLAGAVLDGHTTLLLWQRSTGKLYAWDDVTTDPDTMSLRYNQYQLADDWNTGRSLTLQGADINSDGTADLWAVGDGATATAWLVTSLADGHGTITAQPSHTIATQQ</sequence>
<protein>
    <submittedName>
        <fullName evidence="3">FG-GAP repeat domain-containing protein</fullName>
    </submittedName>
</protein>
<gene>
    <name evidence="3" type="ORF">ACFY35_23825</name>
</gene>
<accession>A0ABW6WGT5</accession>
<dbReference type="InterPro" id="IPR028994">
    <property type="entry name" value="Integrin_alpha_N"/>
</dbReference>
<name>A0ABW6WGT5_9ACTN</name>
<dbReference type="InterPro" id="IPR013517">
    <property type="entry name" value="FG-GAP"/>
</dbReference>
<keyword evidence="1 2" id="KW-0732">Signal</keyword>
<dbReference type="RefSeq" id="WP_020512170.1">
    <property type="nucleotide sequence ID" value="NZ_JBIAZU010000004.1"/>
</dbReference>
<feature type="chain" id="PRO_5046441375" evidence="2">
    <location>
        <begin position="29"/>
        <end position="720"/>
    </location>
</feature>
<evidence type="ECO:0000313" key="4">
    <source>
        <dbReference type="Proteomes" id="UP001602245"/>
    </source>
</evidence>
<keyword evidence="4" id="KW-1185">Reference proteome</keyword>
<feature type="signal peptide" evidence="2">
    <location>
        <begin position="1"/>
        <end position="28"/>
    </location>
</feature>
<comment type="caution">
    <text evidence="3">The sequence shown here is derived from an EMBL/GenBank/DDBJ whole genome shotgun (WGS) entry which is preliminary data.</text>
</comment>
<evidence type="ECO:0000313" key="3">
    <source>
        <dbReference type="EMBL" id="MFF5292482.1"/>
    </source>
</evidence>
<evidence type="ECO:0000256" key="1">
    <source>
        <dbReference type="ARBA" id="ARBA00022729"/>
    </source>
</evidence>
<dbReference type="Pfam" id="PF13517">
    <property type="entry name" value="FG-GAP_3"/>
    <property type="match status" value="1"/>
</dbReference>
<reference evidence="3 4" key="1">
    <citation type="submission" date="2024-10" db="EMBL/GenBank/DDBJ databases">
        <title>The Natural Products Discovery Center: Release of the First 8490 Sequenced Strains for Exploring Actinobacteria Biosynthetic Diversity.</title>
        <authorList>
            <person name="Kalkreuter E."/>
            <person name="Kautsar S.A."/>
            <person name="Yang D."/>
            <person name="Bader C.D."/>
            <person name="Teijaro C.N."/>
            <person name="Fluegel L."/>
            <person name="Davis C.M."/>
            <person name="Simpson J.R."/>
            <person name="Lauterbach L."/>
            <person name="Steele A.D."/>
            <person name="Gui C."/>
            <person name="Meng S."/>
            <person name="Li G."/>
            <person name="Viehrig K."/>
            <person name="Ye F."/>
            <person name="Su P."/>
            <person name="Kiefer A.F."/>
            <person name="Nichols A."/>
            <person name="Cepeda A.J."/>
            <person name="Yan W."/>
            <person name="Fan B."/>
            <person name="Jiang Y."/>
            <person name="Adhikari A."/>
            <person name="Zheng C.-J."/>
            <person name="Schuster L."/>
            <person name="Cowan T.M."/>
            <person name="Smanski M.J."/>
            <person name="Chevrette M.G."/>
            <person name="De Carvalho L.P.S."/>
            <person name="Shen B."/>
        </authorList>
    </citation>
    <scope>NUCLEOTIDE SEQUENCE [LARGE SCALE GENOMIC DNA]</scope>
    <source>
        <strain evidence="3 4">NPDC000087</strain>
    </source>
</reference>
<dbReference type="Proteomes" id="UP001602245">
    <property type="component" value="Unassembled WGS sequence"/>
</dbReference>
<organism evidence="3 4">
    <name type="scientific">Paractinoplanes globisporus</name>
    <dbReference type="NCBI Taxonomy" id="113565"/>
    <lineage>
        <taxon>Bacteria</taxon>
        <taxon>Bacillati</taxon>
        <taxon>Actinomycetota</taxon>
        <taxon>Actinomycetes</taxon>
        <taxon>Micromonosporales</taxon>
        <taxon>Micromonosporaceae</taxon>
        <taxon>Paractinoplanes</taxon>
    </lineage>
</organism>